<keyword evidence="2" id="KW-1185">Reference proteome</keyword>
<organism evidence="1 2">
    <name type="scientific">Ambrosiozyma monospora</name>
    <name type="common">Yeast</name>
    <name type="synonym">Endomycopsis monosporus</name>
    <dbReference type="NCBI Taxonomy" id="43982"/>
    <lineage>
        <taxon>Eukaryota</taxon>
        <taxon>Fungi</taxon>
        <taxon>Dikarya</taxon>
        <taxon>Ascomycota</taxon>
        <taxon>Saccharomycotina</taxon>
        <taxon>Pichiomycetes</taxon>
        <taxon>Pichiales</taxon>
        <taxon>Pichiaceae</taxon>
        <taxon>Ambrosiozyma</taxon>
    </lineage>
</organism>
<dbReference type="Proteomes" id="UP001165064">
    <property type="component" value="Unassembled WGS sequence"/>
</dbReference>
<reference evidence="1" key="1">
    <citation type="submission" date="2023-04" db="EMBL/GenBank/DDBJ databases">
        <title>Ambrosiozyma monospora NBRC 10751.</title>
        <authorList>
            <person name="Ichikawa N."/>
            <person name="Sato H."/>
            <person name="Tonouchi N."/>
        </authorList>
    </citation>
    <scope>NUCLEOTIDE SEQUENCE</scope>
    <source>
        <strain evidence="1">NBRC 10751</strain>
    </source>
</reference>
<gene>
    <name evidence="1" type="ORF">Amon02_000650400</name>
</gene>
<protein>
    <submittedName>
        <fullName evidence="1">Unnamed protein product</fullName>
    </submittedName>
</protein>
<sequence>MAAVPELLLDPAIKIWVLLPISIVMVLVGILRNNVTTLFLSPKRTVPNVRLLKEQQHLGLLRTYRRNHHVFISQSDFDEKFDLFKKEYEFDNLMRHYVADPEKLQKLKENPNDFNTVMSDLSSGDMMMQMLKGNLANYIPQTVIMYWVNFFYKNYIVMKLPFNLTNNFKSMLQSSMNMIDLDASYVSAISWYFVNLMGLSSIYALVLNDNEMVTQITQQTTQQQQPAPPTAGGPTVDQLFNSELEGFKITDIKSCFTTIHDRVLEKYQ</sequence>
<proteinExistence type="predicted"/>
<comment type="caution">
    <text evidence="1">The sequence shown here is derived from an EMBL/GenBank/DDBJ whole genome shotgun (WGS) entry which is preliminary data.</text>
</comment>
<dbReference type="EMBL" id="BSXS01005103">
    <property type="protein sequence ID" value="GME83923.1"/>
    <property type="molecule type" value="Genomic_DNA"/>
</dbReference>
<accession>A0ACB5T9F2</accession>
<evidence type="ECO:0000313" key="2">
    <source>
        <dbReference type="Proteomes" id="UP001165064"/>
    </source>
</evidence>
<name>A0ACB5T9F2_AMBMO</name>
<evidence type="ECO:0000313" key="1">
    <source>
        <dbReference type="EMBL" id="GME83923.1"/>
    </source>
</evidence>